<gene>
    <name evidence="1" type="ORF">J4573_17545</name>
</gene>
<evidence type="ECO:0000313" key="1">
    <source>
        <dbReference type="EMBL" id="MBO2448911.1"/>
    </source>
</evidence>
<dbReference type="RefSeq" id="WP_208256575.1">
    <property type="nucleotide sequence ID" value="NZ_JAGEOJ010000006.1"/>
</dbReference>
<keyword evidence="2" id="KW-1185">Reference proteome</keyword>
<dbReference type="EMBL" id="JAGEOJ010000006">
    <property type="protein sequence ID" value="MBO2448911.1"/>
    <property type="molecule type" value="Genomic_DNA"/>
</dbReference>
<evidence type="ECO:0008006" key="3">
    <source>
        <dbReference type="Google" id="ProtNLM"/>
    </source>
</evidence>
<organism evidence="1 2">
    <name type="scientific">Actinomadura barringtoniae</name>
    <dbReference type="NCBI Taxonomy" id="1427535"/>
    <lineage>
        <taxon>Bacteria</taxon>
        <taxon>Bacillati</taxon>
        <taxon>Actinomycetota</taxon>
        <taxon>Actinomycetes</taxon>
        <taxon>Streptosporangiales</taxon>
        <taxon>Thermomonosporaceae</taxon>
        <taxon>Actinomadura</taxon>
    </lineage>
</organism>
<reference evidence="1" key="1">
    <citation type="submission" date="2021-03" db="EMBL/GenBank/DDBJ databases">
        <authorList>
            <person name="Kanchanasin P."/>
            <person name="Saeng-In P."/>
            <person name="Phongsopitanun W."/>
            <person name="Yuki M."/>
            <person name="Kudo T."/>
            <person name="Ohkuma M."/>
            <person name="Tanasupawat S."/>
        </authorList>
    </citation>
    <scope>NUCLEOTIDE SEQUENCE</scope>
    <source>
        <strain evidence="1">GKU 128</strain>
    </source>
</reference>
<dbReference type="SUPFAM" id="SSF54909">
    <property type="entry name" value="Dimeric alpha+beta barrel"/>
    <property type="match status" value="1"/>
</dbReference>
<dbReference type="InterPro" id="IPR011008">
    <property type="entry name" value="Dimeric_a/b-barrel"/>
</dbReference>
<sequence length="150" mass="17298">MSIPWTTVDQPDAGPKAVVLVTWFELASRLRVPSFMRYGPPLWWQARHSPGLLGVAFRSEPFKGTFWTLSAWTDRKSLASYTRTDPHGAAMEKIRPWMQDFVRSSWEVPVADLPARLRDVRPLWAEAERRVADELVLHRAERSIRGRTPC</sequence>
<name>A0A939T242_9ACTN</name>
<comment type="caution">
    <text evidence="1">The sequence shown here is derived from an EMBL/GenBank/DDBJ whole genome shotgun (WGS) entry which is preliminary data.</text>
</comment>
<accession>A0A939T242</accession>
<proteinExistence type="predicted"/>
<dbReference type="AlphaFoldDB" id="A0A939T242"/>
<evidence type="ECO:0000313" key="2">
    <source>
        <dbReference type="Proteomes" id="UP000669179"/>
    </source>
</evidence>
<protein>
    <recommendedName>
        <fullName evidence="3">DUF3291 domain-containing protein</fullName>
    </recommendedName>
</protein>
<dbReference type="Proteomes" id="UP000669179">
    <property type="component" value="Unassembled WGS sequence"/>
</dbReference>